<evidence type="ECO:0000256" key="1">
    <source>
        <dbReference type="ARBA" id="ARBA00000077"/>
    </source>
</evidence>
<dbReference type="CDD" id="cd07182">
    <property type="entry name" value="RNase_HII_bacteria_HII_like"/>
    <property type="match status" value="1"/>
</dbReference>
<keyword evidence="9 12" id="KW-0255">Endonuclease</keyword>
<dbReference type="EC" id="3.1.26.4" evidence="13"/>
<protein>
    <recommendedName>
        <fullName evidence="13">Ribonuclease</fullName>
        <ecNumber evidence="13">3.1.26.4</ecNumber>
    </recommendedName>
</protein>
<keyword evidence="10 12" id="KW-0378">Hydrolase</keyword>
<dbReference type="Pfam" id="PF01351">
    <property type="entry name" value="RNase_HII"/>
    <property type="match status" value="1"/>
</dbReference>
<dbReference type="NCBIfam" id="NF000595">
    <property type="entry name" value="PRK00015.1-3"/>
    <property type="match status" value="1"/>
</dbReference>
<evidence type="ECO:0000256" key="10">
    <source>
        <dbReference type="ARBA" id="ARBA00022801"/>
    </source>
</evidence>
<comment type="cofactor">
    <cofactor evidence="2">
        <name>Mg(2+)</name>
        <dbReference type="ChEBI" id="CHEBI:18420"/>
    </cofactor>
</comment>
<evidence type="ECO:0000256" key="13">
    <source>
        <dbReference type="RuleBase" id="RU003515"/>
    </source>
</evidence>
<comment type="cofactor">
    <cofactor evidence="12">
        <name>Mn(2+)</name>
        <dbReference type="ChEBI" id="CHEBI:29035"/>
    </cofactor>
    <cofactor evidence="12">
        <name>Mg(2+)</name>
        <dbReference type="ChEBI" id="CHEBI:18420"/>
    </cofactor>
    <text evidence="12">Manganese or magnesium. Binds 1 divalent metal ion per monomer in the absence of substrate. May bind a second metal ion after substrate binding.</text>
</comment>
<evidence type="ECO:0000259" key="14">
    <source>
        <dbReference type="PROSITE" id="PS51975"/>
    </source>
</evidence>
<evidence type="ECO:0000313" key="15">
    <source>
        <dbReference type="EMBL" id="KKU89392.1"/>
    </source>
</evidence>
<dbReference type="GO" id="GO:0043137">
    <property type="term" value="P:DNA replication, removal of RNA primer"/>
    <property type="evidence" value="ECO:0007669"/>
    <property type="project" value="TreeGrafter"/>
</dbReference>
<dbReference type="InterPro" id="IPR001352">
    <property type="entry name" value="RNase_HII/HIII"/>
</dbReference>
<dbReference type="InterPro" id="IPR012337">
    <property type="entry name" value="RNaseH-like_sf"/>
</dbReference>
<dbReference type="PATRIC" id="fig|1619005.3.peg.878"/>
<keyword evidence="6" id="KW-0963">Cytoplasm</keyword>
<proteinExistence type="inferred from homology"/>
<feature type="domain" description="RNase H type-2" evidence="14">
    <location>
        <begin position="12"/>
        <end position="237"/>
    </location>
</feature>
<organism evidence="15 16">
    <name type="scientific">Candidatus Wolfebacteria bacterium GW2011_GWA2_47_9b</name>
    <dbReference type="NCBI Taxonomy" id="1619005"/>
    <lineage>
        <taxon>Bacteria</taxon>
        <taxon>Candidatus Wolfeibacteriota</taxon>
    </lineage>
</organism>
<reference evidence="15 16" key="1">
    <citation type="journal article" date="2015" name="Nature">
        <title>rRNA introns, odd ribosomes, and small enigmatic genomes across a large radiation of phyla.</title>
        <authorList>
            <person name="Brown C.T."/>
            <person name="Hug L.A."/>
            <person name="Thomas B.C."/>
            <person name="Sharon I."/>
            <person name="Castelle C.J."/>
            <person name="Singh A."/>
            <person name="Wilkins M.J."/>
            <person name="Williams K.H."/>
            <person name="Banfield J.F."/>
        </authorList>
    </citation>
    <scope>NUCLEOTIDE SEQUENCE [LARGE SCALE GENOMIC DNA]</scope>
</reference>
<comment type="subcellular location">
    <subcellularLocation>
        <location evidence="4">Cytoplasm</location>
    </subcellularLocation>
</comment>
<comment type="similarity">
    <text evidence="5 13">Belongs to the RNase HII family.</text>
</comment>
<dbReference type="SUPFAM" id="SSF53098">
    <property type="entry name" value="Ribonuclease H-like"/>
    <property type="match status" value="1"/>
</dbReference>
<dbReference type="GO" id="GO:0003723">
    <property type="term" value="F:RNA binding"/>
    <property type="evidence" value="ECO:0007669"/>
    <property type="project" value="UniProtKB-UniRule"/>
</dbReference>
<dbReference type="InterPro" id="IPR036397">
    <property type="entry name" value="RNaseH_sf"/>
</dbReference>
<name>A0A0G1U5M7_9BACT</name>
<evidence type="ECO:0000256" key="11">
    <source>
        <dbReference type="ARBA" id="ARBA00023211"/>
    </source>
</evidence>
<dbReference type="AlphaFoldDB" id="A0A0G1U5M7"/>
<dbReference type="GO" id="GO:0032299">
    <property type="term" value="C:ribonuclease H2 complex"/>
    <property type="evidence" value="ECO:0007669"/>
    <property type="project" value="TreeGrafter"/>
</dbReference>
<evidence type="ECO:0000256" key="2">
    <source>
        <dbReference type="ARBA" id="ARBA00001946"/>
    </source>
</evidence>
<dbReference type="EMBL" id="LCPB01000015">
    <property type="protein sequence ID" value="KKU89392.1"/>
    <property type="molecule type" value="Genomic_DNA"/>
</dbReference>
<keyword evidence="11" id="KW-0464">Manganese</keyword>
<sequence length="237" mass="26478">MLSIMTRPKNKSYIIGIDEVGRGPLAGPVVVCAVAIPYSCTPTSILKHLPLRDSKKLTPTARALWATAIAHDSRIFHSIASTSPSTIDRINITQATNRAATRALTKLLATLPSPSRVAVFLDGGLFVNPQNSKFEIRNLKSNTKQKYRSRFHNSKADTHIDLKIETVIKGDETIPAISLASIVAKEHRDTRMRRAHKKYPYYGFDRHVGYGTKMHLAAIRENGHSPLHRKSFLKKIY</sequence>
<evidence type="ECO:0000256" key="7">
    <source>
        <dbReference type="ARBA" id="ARBA00022722"/>
    </source>
</evidence>
<dbReference type="PROSITE" id="PS51975">
    <property type="entry name" value="RNASE_H_2"/>
    <property type="match status" value="1"/>
</dbReference>
<dbReference type="InterPro" id="IPR024567">
    <property type="entry name" value="RNase_HII/HIII_dom"/>
</dbReference>
<evidence type="ECO:0000256" key="12">
    <source>
        <dbReference type="PROSITE-ProRule" id="PRU01319"/>
    </source>
</evidence>
<keyword evidence="7 12" id="KW-0540">Nuclease</keyword>
<keyword evidence="8 12" id="KW-0479">Metal-binding</keyword>
<evidence type="ECO:0000256" key="4">
    <source>
        <dbReference type="ARBA" id="ARBA00004496"/>
    </source>
</evidence>
<gene>
    <name evidence="15" type="ORF">UY19_C0015G0032</name>
</gene>
<evidence type="ECO:0000313" key="16">
    <source>
        <dbReference type="Proteomes" id="UP000033882"/>
    </source>
</evidence>
<feature type="binding site" evidence="12">
    <location>
        <position position="19"/>
    </location>
    <ligand>
        <name>a divalent metal cation</name>
        <dbReference type="ChEBI" id="CHEBI:60240"/>
    </ligand>
</feature>
<dbReference type="Gene3D" id="3.30.420.10">
    <property type="entry name" value="Ribonuclease H-like superfamily/Ribonuclease H"/>
    <property type="match status" value="1"/>
</dbReference>
<dbReference type="GO" id="GO:0046872">
    <property type="term" value="F:metal ion binding"/>
    <property type="evidence" value="ECO:0007669"/>
    <property type="project" value="UniProtKB-KW"/>
</dbReference>
<evidence type="ECO:0000256" key="6">
    <source>
        <dbReference type="ARBA" id="ARBA00022490"/>
    </source>
</evidence>
<dbReference type="PANTHER" id="PTHR10954:SF18">
    <property type="entry name" value="RIBONUCLEASE HII"/>
    <property type="match status" value="1"/>
</dbReference>
<evidence type="ECO:0000256" key="3">
    <source>
        <dbReference type="ARBA" id="ARBA00004065"/>
    </source>
</evidence>
<evidence type="ECO:0000256" key="8">
    <source>
        <dbReference type="ARBA" id="ARBA00022723"/>
    </source>
</evidence>
<dbReference type="GO" id="GO:0006298">
    <property type="term" value="P:mismatch repair"/>
    <property type="evidence" value="ECO:0007669"/>
    <property type="project" value="TreeGrafter"/>
</dbReference>
<comment type="catalytic activity">
    <reaction evidence="1 12 13">
        <text>Endonucleolytic cleavage to 5'-phosphomonoester.</text>
        <dbReference type="EC" id="3.1.26.4"/>
    </reaction>
</comment>
<comment type="caution">
    <text evidence="15">The sequence shown here is derived from an EMBL/GenBank/DDBJ whole genome shotgun (WGS) entry which is preliminary data.</text>
</comment>
<accession>A0A0G1U5M7</accession>
<feature type="binding site" evidence="12">
    <location>
        <position position="18"/>
    </location>
    <ligand>
        <name>a divalent metal cation</name>
        <dbReference type="ChEBI" id="CHEBI:60240"/>
    </ligand>
</feature>
<dbReference type="GO" id="GO:0005737">
    <property type="term" value="C:cytoplasm"/>
    <property type="evidence" value="ECO:0007669"/>
    <property type="project" value="UniProtKB-SubCell"/>
</dbReference>
<dbReference type="PANTHER" id="PTHR10954">
    <property type="entry name" value="RIBONUCLEASE H2 SUBUNIT A"/>
    <property type="match status" value="1"/>
</dbReference>
<comment type="function">
    <text evidence="3 13">Endonuclease that specifically degrades the RNA of RNA-DNA hybrids.</text>
</comment>
<dbReference type="InterPro" id="IPR022898">
    <property type="entry name" value="RNase_HII"/>
</dbReference>
<evidence type="ECO:0000256" key="5">
    <source>
        <dbReference type="ARBA" id="ARBA00007383"/>
    </source>
</evidence>
<evidence type="ECO:0000256" key="9">
    <source>
        <dbReference type="ARBA" id="ARBA00022759"/>
    </source>
</evidence>
<dbReference type="GO" id="GO:0004523">
    <property type="term" value="F:RNA-DNA hybrid ribonuclease activity"/>
    <property type="evidence" value="ECO:0007669"/>
    <property type="project" value="UniProtKB-UniRule"/>
</dbReference>
<dbReference type="Proteomes" id="UP000033882">
    <property type="component" value="Unassembled WGS sequence"/>
</dbReference>
<feature type="binding site" evidence="12">
    <location>
        <position position="122"/>
    </location>
    <ligand>
        <name>a divalent metal cation</name>
        <dbReference type="ChEBI" id="CHEBI:60240"/>
    </ligand>
</feature>